<dbReference type="STRING" id="1006006.Mcup_1505"/>
<dbReference type="GO" id="GO:0003684">
    <property type="term" value="F:damaged DNA binding"/>
    <property type="evidence" value="ECO:0007669"/>
    <property type="project" value="InterPro"/>
</dbReference>
<dbReference type="PANTHER" id="PTHR11076:SF33">
    <property type="entry name" value="DNA POLYMERASE KAPPA"/>
    <property type="match status" value="1"/>
</dbReference>
<dbReference type="KEGG" id="mcn:Mcup_1505"/>
<dbReference type="Gene3D" id="3.30.1490.100">
    <property type="entry name" value="DNA polymerase, Y-family, little finger domain"/>
    <property type="match status" value="1"/>
</dbReference>
<dbReference type="InterPro" id="IPR022880">
    <property type="entry name" value="DNApol_IV"/>
</dbReference>
<evidence type="ECO:0000256" key="1">
    <source>
        <dbReference type="ARBA" id="ARBA00010945"/>
    </source>
</evidence>
<gene>
    <name evidence="3" type="ordered locus">Mcup_1505</name>
</gene>
<reference evidence="3 4" key="1">
    <citation type="journal article" date="2011" name="J. Bacteriol.">
        <title>Complete genome sequence of Metallosphaera cuprina, a metal sulfide-oxidizing archaeon from a hot spring.</title>
        <authorList>
            <person name="Liu L.J."/>
            <person name="You X.Y."/>
            <person name="Zheng H."/>
            <person name="Wang S."/>
            <person name="Jiang C.Y."/>
            <person name="Liu S.J."/>
        </authorList>
    </citation>
    <scope>NUCLEOTIDE SEQUENCE [LARGE SCALE GENOMIC DNA]</scope>
    <source>
        <strain evidence="3 4">Ar-4</strain>
    </source>
</reference>
<sequence>MDIDYFFAQVEELLNPSLKGKPVAVCVYSGRTKDSGAIATSNYMARRLGIKAGMAIVKAKEIGKDVIFVPMRKDLYKEISDRVMSIVSTYGDSMEIASIDEAYVDVSRKARNLLEAMDLAKRLKEDILRKEGLRVTIGVGPNKVLAKIVAERNKPDGLGVVDNVTKFIDEIEISEVPGVGKKTEEILKERGIKTLRDVRELRIEDLAKLVGRSRASYLMSLAFNTYNEQVKPRQVSHRGRYVTLTENTRDINVILPFIKRAVDEAFSKINGLPMEIYVVAIMEDLDIVSKGKSYKFALTREYANVVSIELLKKIIESDRRKIRRIGVRLGKISRSSTLEDFLH</sequence>
<dbReference type="SUPFAM" id="SSF100879">
    <property type="entry name" value="Lesion bypass DNA polymerase (Y-family), little finger domain"/>
    <property type="match status" value="1"/>
</dbReference>
<dbReference type="Pfam" id="PF00817">
    <property type="entry name" value="IMS"/>
    <property type="match status" value="1"/>
</dbReference>
<protein>
    <submittedName>
        <fullName evidence="3">DNA polymerase IV</fullName>
    </submittedName>
</protein>
<dbReference type="SUPFAM" id="SSF56672">
    <property type="entry name" value="DNA/RNA polymerases"/>
    <property type="match status" value="1"/>
</dbReference>
<organism evidence="3 4">
    <name type="scientific">Metallosphaera cuprina (strain Ar-4)</name>
    <dbReference type="NCBI Taxonomy" id="1006006"/>
    <lineage>
        <taxon>Archaea</taxon>
        <taxon>Thermoproteota</taxon>
        <taxon>Thermoprotei</taxon>
        <taxon>Sulfolobales</taxon>
        <taxon>Sulfolobaceae</taxon>
        <taxon>Metallosphaera</taxon>
    </lineage>
</organism>
<feature type="domain" description="UmuC" evidence="2">
    <location>
        <begin position="1"/>
        <end position="180"/>
    </location>
</feature>
<comment type="similarity">
    <text evidence="1">Belongs to the DNA polymerase type-Y family.</text>
</comment>
<dbReference type="PROSITE" id="PS50173">
    <property type="entry name" value="UMUC"/>
    <property type="match status" value="1"/>
</dbReference>
<dbReference type="GO" id="GO:0042276">
    <property type="term" value="P:error-prone translesion synthesis"/>
    <property type="evidence" value="ECO:0007669"/>
    <property type="project" value="TreeGrafter"/>
</dbReference>
<dbReference type="InterPro" id="IPR043128">
    <property type="entry name" value="Rev_trsase/Diguanyl_cyclase"/>
</dbReference>
<evidence type="ECO:0000313" key="3">
    <source>
        <dbReference type="EMBL" id="AEB95608.1"/>
    </source>
</evidence>
<dbReference type="GO" id="GO:0006281">
    <property type="term" value="P:DNA repair"/>
    <property type="evidence" value="ECO:0007669"/>
    <property type="project" value="InterPro"/>
</dbReference>
<evidence type="ECO:0000313" key="4">
    <source>
        <dbReference type="Proteomes" id="UP000007812"/>
    </source>
</evidence>
<dbReference type="Pfam" id="PF11798">
    <property type="entry name" value="IMS_HHH"/>
    <property type="match status" value="1"/>
</dbReference>
<dbReference type="InterPro" id="IPR050116">
    <property type="entry name" value="DNA_polymerase-Y"/>
</dbReference>
<dbReference type="AlphaFoldDB" id="F4FZ38"/>
<dbReference type="InterPro" id="IPR001126">
    <property type="entry name" value="UmuC"/>
</dbReference>
<evidence type="ECO:0000259" key="2">
    <source>
        <dbReference type="PROSITE" id="PS50173"/>
    </source>
</evidence>
<dbReference type="InterPro" id="IPR036775">
    <property type="entry name" value="DNA_pol_Y-fam_lit_finger_sf"/>
</dbReference>
<dbReference type="eggNOG" id="arCOG04582">
    <property type="taxonomic scope" value="Archaea"/>
</dbReference>
<dbReference type="Gene3D" id="3.40.1170.60">
    <property type="match status" value="1"/>
</dbReference>
<dbReference type="CDD" id="cd03586">
    <property type="entry name" value="PolY_Pol_IV_kappa"/>
    <property type="match status" value="1"/>
</dbReference>
<dbReference type="InterPro" id="IPR024728">
    <property type="entry name" value="PolY_HhH_motif"/>
</dbReference>
<dbReference type="HOGENOM" id="CLU_012348_1_2_2"/>
<dbReference type="NCBIfam" id="NF002292">
    <property type="entry name" value="PRK01216.1"/>
    <property type="match status" value="1"/>
</dbReference>
<name>F4FZ38_METCR</name>
<dbReference type="Gene3D" id="3.30.70.270">
    <property type="match status" value="1"/>
</dbReference>
<dbReference type="PATRIC" id="fig|1006006.8.peg.1501"/>
<dbReference type="Proteomes" id="UP000007812">
    <property type="component" value="Chromosome"/>
</dbReference>
<dbReference type="PANTHER" id="PTHR11076">
    <property type="entry name" value="DNA REPAIR POLYMERASE UMUC / TRANSFERASE FAMILY MEMBER"/>
    <property type="match status" value="1"/>
</dbReference>
<keyword evidence="4" id="KW-1185">Reference proteome</keyword>
<dbReference type="Gene3D" id="1.10.150.20">
    <property type="entry name" value="5' to 3' exonuclease, C-terminal subdomain"/>
    <property type="match status" value="1"/>
</dbReference>
<dbReference type="EMBL" id="CP002656">
    <property type="protein sequence ID" value="AEB95608.1"/>
    <property type="molecule type" value="Genomic_DNA"/>
</dbReference>
<dbReference type="InterPro" id="IPR043502">
    <property type="entry name" value="DNA/RNA_pol_sf"/>
</dbReference>
<dbReference type="GO" id="GO:0003887">
    <property type="term" value="F:DNA-directed DNA polymerase activity"/>
    <property type="evidence" value="ECO:0007669"/>
    <property type="project" value="InterPro"/>
</dbReference>
<accession>F4FZ38</accession>
<proteinExistence type="inferred from homology"/>